<dbReference type="EMBL" id="PQXM01000344">
    <property type="protein sequence ID" value="TGO73614.1"/>
    <property type="molecule type" value="Genomic_DNA"/>
</dbReference>
<protein>
    <submittedName>
        <fullName evidence="1">Uncharacterized protein</fullName>
    </submittedName>
</protein>
<dbReference type="AlphaFoldDB" id="A0A4Z1JJW8"/>
<accession>A0A4Z1JJW8</accession>
<organism evidence="1 2">
    <name type="scientific">Botrytis elliptica</name>
    <dbReference type="NCBI Taxonomy" id="278938"/>
    <lineage>
        <taxon>Eukaryota</taxon>
        <taxon>Fungi</taxon>
        <taxon>Dikarya</taxon>
        <taxon>Ascomycota</taxon>
        <taxon>Pezizomycotina</taxon>
        <taxon>Leotiomycetes</taxon>
        <taxon>Helotiales</taxon>
        <taxon>Sclerotiniaceae</taxon>
        <taxon>Botrytis</taxon>
    </lineage>
</organism>
<gene>
    <name evidence="1" type="ORF">BELL_0346g00020</name>
</gene>
<proteinExistence type="predicted"/>
<dbReference type="Proteomes" id="UP000297229">
    <property type="component" value="Unassembled WGS sequence"/>
</dbReference>
<keyword evidence="2" id="KW-1185">Reference proteome</keyword>
<evidence type="ECO:0000313" key="1">
    <source>
        <dbReference type="EMBL" id="TGO73614.1"/>
    </source>
</evidence>
<sequence length="64" mass="7699">MNTRPFILNVQILHYAILGRRGSMAQWPLPYERHEDRELEISAPQYLQFTDYDDMMDCLRPKTL</sequence>
<name>A0A4Z1JJW8_9HELO</name>
<comment type="caution">
    <text evidence="1">The sequence shown here is derived from an EMBL/GenBank/DDBJ whole genome shotgun (WGS) entry which is preliminary data.</text>
</comment>
<evidence type="ECO:0000313" key="2">
    <source>
        <dbReference type="Proteomes" id="UP000297229"/>
    </source>
</evidence>
<reference evidence="1 2" key="1">
    <citation type="submission" date="2017-12" db="EMBL/GenBank/DDBJ databases">
        <title>Comparative genomics of Botrytis spp.</title>
        <authorList>
            <person name="Valero-Jimenez C.A."/>
            <person name="Tapia P."/>
            <person name="Veloso J."/>
            <person name="Silva-Moreno E."/>
            <person name="Staats M."/>
            <person name="Valdes J.H."/>
            <person name="Van Kan J.A.L."/>
        </authorList>
    </citation>
    <scope>NUCLEOTIDE SEQUENCE [LARGE SCALE GENOMIC DNA]</scope>
    <source>
        <strain evidence="1 2">Be9601</strain>
    </source>
</reference>